<organism evidence="2 3">
    <name type="scientific">Streptomyces varsoviensis</name>
    <dbReference type="NCBI Taxonomy" id="67373"/>
    <lineage>
        <taxon>Bacteria</taxon>
        <taxon>Bacillati</taxon>
        <taxon>Actinomycetota</taxon>
        <taxon>Actinomycetes</taxon>
        <taxon>Kitasatosporales</taxon>
        <taxon>Streptomycetaceae</taxon>
        <taxon>Streptomyces</taxon>
    </lineage>
</organism>
<dbReference type="EMBL" id="LGUT01002956">
    <property type="protein sequence ID" value="KOG86241.1"/>
    <property type="molecule type" value="Genomic_DNA"/>
</dbReference>
<accession>A0ABR5IYP4</accession>
<keyword evidence="3" id="KW-1185">Reference proteome</keyword>
<evidence type="ECO:0000313" key="2">
    <source>
        <dbReference type="EMBL" id="KOG86241.1"/>
    </source>
</evidence>
<dbReference type="Pfam" id="PF03703">
    <property type="entry name" value="bPH_2"/>
    <property type="match status" value="1"/>
</dbReference>
<dbReference type="InterPro" id="IPR005182">
    <property type="entry name" value="YdbS-like_PH"/>
</dbReference>
<evidence type="ECO:0000313" key="3">
    <source>
        <dbReference type="Proteomes" id="UP000037020"/>
    </source>
</evidence>
<feature type="non-terminal residue" evidence="2">
    <location>
        <position position="1"/>
    </location>
</feature>
<evidence type="ECO:0000259" key="1">
    <source>
        <dbReference type="Pfam" id="PF03703"/>
    </source>
</evidence>
<comment type="caution">
    <text evidence="2">The sequence shown here is derived from an EMBL/GenBank/DDBJ whole genome shotgun (WGS) entry which is preliminary data.</text>
</comment>
<proteinExistence type="predicted"/>
<gene>
    <name evidence="2" type="ORF">ADK38_32160</name>
</gene>
<protein>
    <recommendedName>
        <fullName evidence="1">YdbS-like PH domain-containing protein</fullName>
    </recommendedName>
</protein>
<sequence>RAWITLGAIAAVFAAVTAAGLITYRRTRYRVTADSFELRTGLFTRRQRAVPLHRVRNVDLTANPVQRLFGVTVLRAGTAGSGGGGSAGELR</sequence>
<dbReference type="PANTHER" id="PTHR34473">
    <property type="entry name" value="UPF0699 TRANSMEMBRANE PROTEIN YDBS"/>
    <property type="match status" value="1"/>
</dbReference>
<name>A0ABR5IYP4_9ACTN</name>
<dbReference type="Proteomes" id="UP000037020">
    <property type="component" value="Unassembled WGS sequence"/>
</dbReference>
<feature type="non-terminal residue" evidence="2">
    <location>
        <position position="91"/>
    </location>
</feature>
<dbReference type="PANTHER" id="PTHR34473:SF2">
    <property type="entry name" value="UPF0699 TRANSMEMBRANE PROTEIN YDBT"/>
    <property type="match status" value="1"/>
</dbReference>
<feature type="domain" description="YdbS-like PH" evidence="1">
    <location>
        <begin position="24"/>
        <end position="83"/>
    </location>
</feature>
<reference evidence="2 3" key="1">
    <citation type="submission" date="2015-07" db="EMBL/GenBank/DDBJ databases">
        <authorList>
            <person name="Ju K.-S."/>
            <person name="Doroghazi J.R."/>
            <person name="Metcalf W.W."/>
        </authorList>
    </citation>
    <scope>NUCLEOTIDE SEQUENCE [LARGE SCALE GENOMIC DNA]</scope>
    <source>
        <strain evidence="2 3">NRRL B-3589</strain>
    </source>
</reference>